<comment type="caution">
    <text evidence="1">The sequence shown here is derived from an EMBL/GenBank/DDBJ whole genome shotgun (WGS) entry which is preliminary data.</text>
</comment>
<name>A0A9N8J6N9_9PEZI</name>
<evidence type="ECO:0000313" key="2">
    <source>
        <dbReference type="Proteomes" id="UP000716446"/>
    </source>
</evidence>
<evidence type="ECO:0000313" key="1">
    <source>
        <dbReference type="EMBL" id="CAD0081733.1"/>
    </source>
</evidence>
<organism evidence="1 2">
    <name type="scientific">Aureobasidium vineae</name>
    <dbReference type="NCBI Taxonomy" id="2773715"/>
    <lineage>
        <taxon>Eukaryota</taxon>
        <taxon>Fungi</taxon>
        <taxon>Dikarya</taxon>
        <taxon>Ascomycota</taxon>
        <taxon>Pezizomycotina</taxon>
        <taxon>Dothideomycetes</taxon>
        <taxon>Dothideomycetidae</taxon>
        <taxon>Dothideales</taxon>
        <taxon>Saccotheciaceae</taxon>
        <taxon>Aureobasidium</taxon>
    </lineage>
</organism>
<dbReference type="Proteomes" id="UP000716446">
    <property type="component" value="Unassembled WGS sequence"/>
</dbReference>
<proteinExistence type="predicted"/>
<accession>A0A9N8J6N9</accession>
<keyword evidence="2" id="KW-1185">Reference proteome</keyword>
<gene>
    <name evidence="1" type="ORF">AWRI4619_LOCUS300</name>
</gene>
<feature type="non-terminal residue" evidence="1">
    <location>
        <position position="98"/>
    </location>
</feature>
<sequence length="98" mass="11287">AWSLTLRHDHRSEITRKCGHGACKYSEYITSRDESFWSYKCEDGRGHPTNPDQACKGVARIECGLCGGLICKPCYNAHSPHSRRHWNQNDIRSVRRRA</sequence>
<dbReference type="AlphaFoldDB" id="A0A9N8J6N9"/>
<reference evidence="1" key="1">
    <citation type="submission" date="2020-06" db="EMBL/GenBank/DDBJ databases">
        <authorList>
            <person name="Onetto C."/>
        </authorList>
    </citation>
    <scope>NUCLEOTIDE SEQUENCE</scope>
</reference>
<protein>
    <submittedName>
        <fullName evidence="1">Uncharacterized protein</fullName>
    </submittedName>
</protein>
<dbReference type="EMBL" id="CAIJEN010000001">
    <property type="protein sequence ID" value="CAD0081733.1"/>
    <property type="molecule type" value="Genomic_DNA"/>
</dbReference>